<proteinExistence type="predicted"/>
<evidence type="ECO:0000313" key="2">
    <source>
        <dbReference type="EMBL" id="PKB41171.1"/>
    </source>
</evidence>
<sequence>MTQWAWVVLGYGVTVTATVTYLGVLLRAAARIGERTEERR</sequence>
<dbReference type="AlphaFoldDB" id="A0AA44UUS4"/>
<dbReference type="EMBL" id="PHUJ01000002">
    <property type="protein sequence ID" value="PKB41171.1"/>
    <property type="molecule type" value="Genomic_DNA"/>
</dbReference>
<dbReference type="Proteomes" id="UP000232453">
    <property type="component" value="Unassembled WGS sequence"/>
</dbReference>
<evidence type="ECO:0000313" key="3">
    <source>
        <dbReference type="Proteomes" id="UP000232453"/>
    </source>
</evidence>
<reference evidence="2 3" key="1">
    <citation type="submission" date="2017-11" db="EMBL/GenBank/DDBJ databases">
        <title>Sequencing the genomes of 1000 actinobacteria strains.</title>
        <authorList>
            <person name="Klenk H.-P."/>
        </authorList>
    </citation>
    <scope>NUCLEOTIDE SEQUENCE [LARGE SCALE GENOMIC DNA]</scope>
    <source>
        <strain evidence="2 3">DSM 44104</strain>
    </source>
</reference>
<feature type="transmembrane region" description="Helical" evidence="1">
    <location>
        <begin position="6"/>
        <end position="30"/>
    </location>
</feature>
<gene>
    <name evidence="2" type="ORF">ATL51_0131</name>
</gene>
<protein>
    <recommendedName>
        <fullName evidence="4">Heme exporter protein D</fullName>
    </recommendedName>
</protein>
<keyword evidence="1" id="KW-0812">Transmembrane</keyword>
<accession>A0AA44UUS4</accession>
<keyword evidence="1" id="KW-1133">Transmembrane helix</keyword>
<organism evidence="2 3">
    <name type="scientific">Pseudonocardia alni</name>
    <name type="common">Amycolata alni</name>
    <dbReference type="NCBI Taxonomy" id="33907"/>
    <lineage>
        <taxon>Bacteria</taxon>
        <taxon>Bacillati</taxon>
        <taxon>Actinomycetota</taxon>
        <taxon>Actinomycetes</taxon>
        <taxon>Pseudonocardiales</taxon>
        <taxon>Pseudonocardiaceae</taxon>
        <taxon>Pseudonocardia</taxon>
    </lineage>
</organism>
<keyword evidence="1" id="KW-0472">Membrane</keyword>
<evidence type="ECO:0000256" key="1">
    <source>
        <dbReference type="SAM" id="Phobius"/>
    </source>
</evidence>
<comment type="caution">
    <text evidence="2">The sequence shown here is derived from an EMBL/GenBank/DDBJ whole genome shotgun (WGS) entry which is preliminary data.</text>
</comment>
<evidence type="ECO:0008006" key="4">
    <source>
        <dbReference type="Google" id="ProtNLM"/>
    </source>
</evidence>
<name>A0AA44UUS4_PSEA5</name>
<dbReference type="RefSeq" id="WP_264183724.1">
    <property type="nucleotide sequence ID" value="NZ_CP052772.1"/>
</dbReference>